<gene>
    <name evidence="2" type="ORF">GN277_28005</name>
</gene>
<proteinExistence type="predicted"/>
<evidence type="ECO:0000313" key="3">
    <source>
        <dbReference type="Proteomes" id="UP000460412"/>
    </source>
</evidence>
<dbReference type="PANTHER" id="PTHR33490">
    <property type="entry name" value="BLR5614 PROTEIN-RELATED"/>
    <property type="match status" value="1"/>
</dbReference>
<reference evidence="2 3" key="1">
    <citation type="submission" date="2019-12" db="EMBL/GenBank/DDBJ databases">
        <title>Sporaefaciens musculi gen. nov., sp. nov., a novel bacterium isolated from the caecum of an obese mouse.</title>
        <authorList>
            <person name="Rasmussen T.S."/>
            <person name="Streidl T."/>
            <person name="Hitch T.C.A."/>
            <person name="Wortmann E."/>
            <person name="Deptula P."/>
            <person name="Hansen M."/>
            <person name="Nielsen D.S."/>
            <person name="Clavel T."/>
            <person name="Vogensen F.K."/>
        </authorList>
    </citation>
    <scope>NUCLEOTIDE SEQUENCE [LARGE SCALE GENOMIC DNA]</scope>
    <source>
        <strain evidence="2 3">WCA-9-b2</strain>
        <plasmid evidence="2">unnamed</plasmid>
    </source>
</reference>
<organism evidence="2 3">
    <name type="scientific">Sporofaciens musculi</name>
    <dbReference type="NCBI Taxonomy" id="2681861"/>
    <lineage>
        <taxon>Bacteria</taxon>
        <taxon>Bacillati</taxon>
        <taxon>Bacillota</taxon>
        <taxon>Clostridia</taxon>
        <taxon>Lachnospirales</taxon>
        <taxon>Lachnospiraceae</taxon>
        <taxon>Sporofaciens</taxon>
    </lineage>
</organism>
<name>A0A7X3MM70_9FIRM</name>
<evidence type="ECO:0000259" key="1">
    <source>
        <dbReference type="Pfam" id="PF01841"/>
    </source>
</evidence>
<geneLocation type="plasmid" evidence="2">
    <name>unnamed</name>
</geneLocation>
<feature type="domain" description="Transglutaminase-like" evidence="1">
    <location>
        <begin position="28"/>
        <end position="134"/>
    </location>
</feature>
<evidence type="ECO:0000313" key="2">
    <source>
        <dbReference type="EMBL" id="MXP79009.1"/>
    </source>
</evidence>
<dbReference type="RefSeq" id="WP_159757488.1">
    <property type="nucleotide sequence ID" value="NZ_WUQX01000003.1"/>
</dbReference>
<dbReference type="EMBL" id="WUQX01000003">
    <property type="protein sequence ID" value="MXP79009.1"/>
    <property type="molecule type" value="Genomic_DNA"/>
</dbReference>
<keyword evidence="2" id="KW-0614">Plasmid</keyword>
<dbReference type="InterPro" id="IPR002931">
    <property type="entry name" value="Transglutaminase-like"/>
</dbReference>
<dbReference type="Gene3D" id="3.10.620.30">
    <property type="match status" value="1"/>
</dbReference>
<dbReference type="Proteomes" id="UP000460412">
    <property type="component" value="Unassembled WGS sequence"/>
</dbReference>
<dbReference type="SUPFAM" id="SSF54001">
    <property type="entry name" value="Cysteine proteinases"/>
    <property type="match status" value="1"/>
</dbReference>
<accession>A0A7X3MM70</accession>
<comment type="caution">
    <text evidence="2">The sequence shown here is derived from an EMBL/GenBank/DDBJ whole genome shotgun (WGS) entry which is preliminary data.</text>
</comment>
<dbReference type="AlphaFoldDB" id="A0A7X3MM70"/>
<dbReference type="InterPro" id="IPR038765">
    <property type="entry name" value="Papain-like_cys_pep_sf"/>
</dbReference>
<sequence length="246" mass="28524">MDMQFLEETKMLNYQSVGIQKLINEKRWGELSEYEKIKAIYGFVQNEIPLGYNRNDTLTAEQVLMDEYGQCNTKATLLMALLRGVNIPCRIHGFEVSKDFQHGATTGIIAALAPDKIVHTWAEVYYKGQWLALEGVITDNQYLEAVKAKYSHVQGEFMKFAIATKDFQKISVDWNENNTYIQSAAIVSDLGVFPNPDKFFEHYTQHWCKMKDFMYVHFGRKIMNYNVGKMRKSHIKSMDTLSCLRK</sequence>
<keyword evidence="3" id="KW-1185">Reference proteome</keyword>
<dbReference type="Pfam" id="PF01841">
    <property type="entry name" value="Transglut_core"/>
    <property type="match status" value="1"/>
</dbReference>
<protein>
    <submittedName>
        <fullName evidence="2">Transglutaminase</fullName>
    </submittedName>
</protein>